<proteinExistence type="predicted"/>
<dbReference type="Proteomes" id="UP000541558">
    <property type="component" value="Unassembled WGS sequence"/>
</dbReference>
<evidence type="ECO:0000256" key="1">
    <source>
        <dbReference type="SAM" id="MobiDB-lite"/>
    </source>
</evidence>
<dbReference type="AlphaFoldDB" id="A0A8H5CHL0"/>
<evidence type="ECO:0000313" key="3">
    <source>
        <dbReference type="Proteomes" id="UP000541558"/>
    </source>
</evidence>
<feature type="compositionally biased region" description="Acidic residues" evidence="1">
    <location>
        <begin position="26"/>
        <end position="53"/>
    </location>
</feature>
<reference evidence="2 3" key="1">
    <citation type="journal article" date="2020" name="ISME J.">
        <title>Uncovering the hidden diversity of litter-decomposition mechanisms in mushroom-forming fungi.</title>
        <authorList>
            <person name="Floudas D."/>
            <person name="Bentzer J."/>
            <person name="Ahren D."/>
            <person name="Johansson T."/>
            <person name="Persson P."/>
            <person name="Tunlid A."/>
        </authorList>
    </citation>
    <scope>NUCLEOTIDE SEQUENCE [LARGE SCALE GENOMIC DNA]</scope>
    <source>
        <strain evidence="2 3">CBS 175.51</strain>
    </source>
</reference>
<accession>A0A8H5CHL0</accession>
<protein>
    <submittedName>
        <fullName evidence="2">Uncharacterized protein</fullName>
    </submittedName>
</protein>
<gene>
    <name evidence="2" type="ORF">D9611_005920</name>
</gene>
<keyword evidence="3" id="KW-1185">Reference proteome</keyword>
<feature type="compositionally biased region" description="Basic and acidic residues" evidence="1">
    <location>
        <begin position="1"/>
        <end position="11"/>
    </location>
</feature>
<organism evidence="2 3">
    <name type="scientific">Ephemerocybe angulata</name>
    <dbReference type="NCBI Taxonomy" id="980116"/>
    <lineage>
        <taxon>Eukaryota</taxon>
        <taxon>Fungi</taxon>
        <taxon>Dikarya</taxon>
        <taxon>Basidiomycota</taxon>
        <taxon>Agaricomycotina</taxon>
        <taxon>Agaricomycetes</taxon>
        <taxon>Agaricomycetidae</taxon>
        <taxon>Agaricales</taxon>
        <taxon>Agaricineae</taxon>
        <taxon>Psathyrellaceae</taxon>
        <taxon>Ephemerocybe</taxon>
    </lineage>
</organism>
<comment type="caution">
    <text evidence="2">The sequence shown here is derived from an EMBL/GenBank/DDBJ whole genome shotgun (WGS) entry which is preliminary data.</text>
</comment>
<feature type="region of interest" description="Disordered" evidence="1">
    <location>
        <begin position="1"/>
        <end position="57"/>
    </location>
</feature>
<sequence length="188" mass="20794">MSIRDFEDRPVVQDGVEALESRSTQEEEAEEQEGEEEEEEEEGQGDEEEEIPEGEVLITRDTFIEDLEYAGATRAEQMVITGEDGENQYLPVPSSIRKSGIVPDGYAVDLIMDPLILVASLKKSGVKYESQLPAELLQNLKDTIMSANNMCIVPISIWEGKLEAIGHSVAMGEKEGEEEEDEAGENEA</sequence>
<name>A0A8H5CHL0_9AGAR</name>
<dbReference type="OrthoDB" id="2899474at2759"/>
<evidence type="ECO:0000313" key="2">
    <source>
        <dbReference type="EMBL" id="KAF5341221.1"/>
    </source>
</evidence>
<dbReference type="EMBL" id="JAACJK010000002">
    <property type="protein sequence ID" value="KAF5341221.1"/>
    <property type="molecule type" value="Genomic_DNA"/>
</dbReference>